<protein>
    <submittedName>
        <fullName evidence="2">Uncharacterized protein</fullName>
    </submittedName>
</protein>
<dbReference type="AlphaFoldDB" id="A0ABD2NFV9"/>
<keyword evidence="1" id="KW-1133">Transmembrane helix</keyword>
<keyword evidence="3" id="KW-1185">Reference proteome</keyword>
<keyword evidence="1" id="KW-0472">Membrane</keyword>
<feature type="transmembrane region" description="Helical" evidence="1">
    <location>
        <begin position="12"/>
        <end position="33"/>
    </location>
</feature>
<name>A0ABD2NFV9_9CUCU</name>
<sequence length="174" mass="19957">MRAAIQLVELMTYSQFVIVEIFFMLTATLKLYFRLIIQDSSGSELDDVGNDCIPEISDHDIDTDLSDAEPTTQPLSWTENISKPSSEDRMHHFLGSVILGAKANKYMWSKAFLSRASVRIPQHILVPSSTLTENDGKDLYNIWKQYLDDDIMLEILTRTNSILSEYEFGQHYKL</sequence>
<evidence type="ECO:0000313" key="2">
    <source>
        <dbReference type="EMBL" id="KAL3277648.1"/>
    </source>
</evidence>
<dbReference type="Proteomes" id="UP001516400">
    <property type="component" value="Unassembled WGS sequence"/>
</dbReference>
<accession>A0ABD2NFV9</accession>
<keyword evidence="1" id="KW-0812">Transmembrane</keyword>
<comment type="caution">
    <text evidence="2">The sequence shown here is derived from an EMBL/GenBank/DDBJ whole genome shotgun (WGS) entry which is preliminary data.</text>
</comment>
<proteinExistence type="predicted"/>
<organism evidence="2 3">
    <name type="scientific">Cryptolaemus montrouzieri</name>
    <dbReference type="NCBI Taxonomy" id="559131"/>
    <lineage>
        <taxon>Eukaryota</taxon>
        <taxon>Metazoa</taxon>
        <taxon>Ecdysozoa</taxon>
        <taxon>Arthropoda</taxon>
        <taxon>Hexapoda</taxon>
        <taxon>Insecta</taxon>
        <taxon>Pterygota</taxon>
        <taxon>Neoptera</taxon>
        <taxon>Endopterygota</taxon>
        <taxon>Coleoptera</taxon>
        <taxon>Polyphaga</taxon>
        <taxon>Cucujiformia</taxon>
        <taxon>Coccinelloidea</taxon>
        <taxon>Coccinellidae</taxon>
        <taxon>Scymninae</taxon>
        <taxon>Scymnini</taxon>
        <taxon>Cryptolaemus</taxon>
    </lineage>
</organism>
<gene>
    <name evidence="2" type="ORF">HHI36_012988</name>
</gene>
<dbReference type="EMBL" id="JABFTP020000103">
    <property type="protein sequence ID" value="KAL3277648.1"/>
    <property type="molecule type" value="Genomic_DNA"/>
</dbReference>
<evidence type="ECO:0000256" key="1">
    <source>
        <dbReference type="SAM" id="Phobius"/>
    </source>
</evidence>
<evidence type="ECO:0000313" key="3">
    <source>
        <dbReference type="Proteomes" id="UP001516400"/>
    </source>
</evidence>
<reference evidence="2 3" key="1">
    <citation type="journal article" date="2021" name="BMC Biol.">
        <title>Horizontally acquired antibacterial genes associated with adaptive radiation of ladybird beetles.</title>
        <authorList>
            <person name="Li H.S."/>
            <person name="Tang X.F."/>
            <person name="Huang Y.H."/>
            <person name="Xu Z.Y."/>
            <person name="Chen M.L."/>
            <person name="Du X.Y."/>
            <person name="Qiu B.Y."/>
            <person name="Chen P.T."/>
            <person name="Zhang W."/>
            <person name="Slipinski A."/>
            <person name="Escalona H.E."/>
            <person name="Waterhouse R.M."/>
            <person name="Zwick A."/>
            <person name="Pang H."/>
        </authorList>
    </citation>
    <scope>NUCLEOTIDE SEQUENCE [LARGE SCALE GENOMIC DNA]</scope>
    <source>
        <strain evidence="2">SYSU2018</strain>
    </source>
</reference>